<accession>A0A0S4LCF3</accession>
<keyword evidence="2" id="KW-0732">Signal</keyword>
<dbReference type="Proteomes" id="UP000199032">
    <property type="component" value="Unassembled WGS sequence"/>
</dbReference>
<name>A0A0S4LCF3_9BACT</name>
<organism evidence="3 4">
    <name type="scientific">Candidatus Nitrospira nitrosa</name>
    <dbReference type="NCBI Taxonomy" id="1742972"/>
    <lineage>
        <taxon>Bacteria</taxon>
        <taxon>Pseudomonadati</taxon>
        <taxon>Nitrospirota</taxon>
        <taxon>Nitrospiria</taxon>
        <taxon>Nitrospirales</taxon>
        <taxon>Nitrospiraceae</taxon>
        <taxon>Nitrospira</taxon>
    </lineage>
</organism>
<dbReference type="RefSeq" id="WP_090746332.1">
    <property type="nucleotide sequence ID" value="NZ_CZQA01000001.1"/>
</dbReference>
<feature type="compositionally biased region" description="Basic and acidic residues" evidence="1">
    <location>
        <begin position="71"/>
        <end position="84"/>
    </location>
</feature>
<proteinExistence type="predicted"/>
<protein>
    <submittedName>
        <fullName evidence="3">Uncharacterized protein</fullName>
    </submittedName>
</protein>
<evidence type="ECO:0000313" key="4">
    <source>
        <dbReference type="Proteomes" id="UP000199032"/>
    </source>
</evidence>
<dbReference type="OrthoDB" id="9790133at2"/>
<keyword evidence="4" id="KW-1185">Reference proteome</keyword>
<feature type="compositionally biased region" description="Polar residues" evidence="1">
    <location>
        <begin position="38"/>
        <end position="51"/>
    </location>
</feature>
<dbReference type="AlphaFoldDB" id="A0A0S4LCF3"/>
<dbReference type="EMBL" id="CZQA01000001">
    <property type="protein sequence ID" value="CUS34410.1"/>
    <property type="molecule type" value="Genomic_DNA"/>
</dbReference>
<evidence type="ECO:0000256" key="2">
    <source>
        <dbReference type="SAM" id="SignalP"/>
    </source>
</evidence>
<gene>
    <name evidence="3" type="ORF">COMA1_11686</name>
</gene>
<evidence type="ECO:0000256" key="1">
    <source>
        <dbReference type="SAM" id="MobiDB-lite"/>
    </source>
</evidence>
<reference evidence="3 4" key="1">
    <citation type="submission" date="2015-10" db="EMBL/GenBank/DDBJ databases">
        <authorList>
            <person name="Gilbert D.G."/>
        </authorList>
    </citation>
    <scope>NUCLEOTIDE SEQUENCE [LARGE SCALE GENOMIC DNA]</scope>
    <source>
        <strain evidence="3">COMA1</strain>
    </source>
</reference>
<feature type="chain" id="PRO_5006623857" evidence="2">
    <location>
        <begin position="24"/>
        <end position="121"/>
    </location>
</feature>
<feature type="signal peptide" evidence="2">
    <location>
        <begin position="1"/>
        <end position="23"/>
    </location>
</feature>
<feature type="region of interest" description="Disordered" evidence="1">
    <location>
        <begin position="26"/>
        <end position="101"/>
    </location>
</feature>
<evidence type="ECO:0000313" key="3">
    <source>
        <dbReference type="EMBL" id="CUS34410.1"/>
    </source>
</evidence>
<sequence length="121" mass="12411">MKLVTAVVATASAVLFGLSMASANPALLPKHEGYPMKNSGSPVTGQPTANDPGQPDAHGASTLLKSADSVKNAEQKLMKTDNARITEGQGAGRLPHVEGPQITIAPPVTSATKITGDRKID</sequence>